<name>W7X826_TETTS</name>
<dbReference type="KEGG" id="tet:TTHERM_000629798"/>
<protein>
    <submittedName>
        <fullName evidence="1">Uncharacterized protein</fullName>
    </submittedName>
</protein>
<evidence type="ECO:0000313" key="2">
    <source>
        <dbReference type="Proteomes" id="UP000009168"/>
    </source>
</evidence>
<dbReference type="AlphaFoldDB" id="W7X826"/>
<dbReference type="EMBL" id="GG662532">
    <property type="protein sequence ID" value="EWS72578.1"/>
    <property type="molecule type" value="Genomic_DNA"/>
</dbReference>
<dbReference type="InParanoid" id="W7X826"/>
<dbReference type="Proteomes" id="UP000009168">
    <property type="component" value="Unassembled WGS sequence"/>
</dbReference>
<sequence length="555" mass="65353">MQNVENEKLVQAIDDNIYFQTIEYRLIVFVYDLQSSSLTLVDQLSNNGSYLIINNDLVVTLQFCNYDKSFVLYSRKQKANQVLIVDILQDESISSTFLAISKQYLKLVFKVQFAIGFINLKIIDLQTFKFYQIEQTTVIASNEQNFIASYLQQYIVYNFIDLSTFNLQIPFSIVILNFNLLQIQNKTFMMIQNIQKQVFMYNLTGQQITQLVLQASTENNYSLIKQEQVMLFQSANIINKYIIGQNYQQINIQCSDFYQSAMQFQSSTVLICQNQMVFFDFNTNEQILSDFSNNPDGLAFVSIVRDRQLLAKIVGQYVVLDLQLNIKHTFLNQTQVLYIPEIDVFISSDQNNQIILHRRIDYKSQKLNLFFTNIQQQLSYEAVIESKNSIIITAKEQYTQISYLYNYFTNQISQLQFQDMAYYNSFNKYYLYSQDDIIIIFLKVSYTIIQILENGQYEILKYQSLSQNFLQFDNINNLGQIFYNNQNKLIIQLYIQSEGVNSQGKTILTIYDLDLIQKCQYTFLSIQQYLHVLKDSVKFNSIIQINFFPIFKIHF</sequence>
<evidence type="ECO:0000313" key="1">
    <source>
        <dbReference type="EMBL" id="EWS72578.1"/>
    </source>
</evidence>
<organism evidence="1 2">
    <name type="scientific">Tetrahymena thermophila (strain SB210)</name>
    <dbReference type="NCBI Taxonomy" id="312017"/>
    <lineage>
        <taxon>Eukaryota</taxon>
        <taxon>Sar</taxon>
        <taxon>Alveolata</taxon>
        <taxon>Ciliophora</taxon>
        <taxon>Intramacronucleata</taxon>
        <taxon>Oligohymenophorea</taxon>
        <taxon>Hymenostomatida</taxon>
        <taxon>Tetrahymenina</taxon>
        <taxon>Tetrahymenidae</taxon>
        <taxon>Tetrahymena</taxon>
    </lineage>
</organism>
<gene>
    <name evidence="1" type="ORF">TTHERM_000629798</name>
</gene>
<dbReference type="RefSeq" id="XP_012654861.1">
    <property type="nucleotide sequence ID" value="XM_012799407.1"/>
</dbReference>
<keyword evidence="2" id="KW-1185">Reference proteome</keyword>
<accession>W7X826</accession>
<reference evidence="2" key="1">
    <citation type="journal article" date="2006" name="PLoS Biol.">
        <title>Macronuclear genome sequence of the ciliate Tetrahymena thermophila, a model eukaryote.</title>
        <authorList>
            <person name="Eisen J.A."/>
            <person name="Coyne R.S."/>
            <person name="Wu M."/>
            <person name="Wu D."/>
            <person name="Thiagarajan M."/>
            <person name="Wortman J.R."/>
            <person name="Badger J.H."/>
            <person name="Ren Q."/>
            <person name="Amedeo P."/>
            <person name="Jones K.M."/>
            <person name="Tallon L.J."/>
            <person name="Delcher A.L."/>
            <person name="Salzberg S.L."/>
            <person name="Silva J.C."/>
            <person name="Haas B.J."/>
            <person name="Majoros W.H."/>
            <person name="Farzad M."/>
            <person name="Carlton J.M."/>
            <person name="Smith R.K. Jr."/>
            <person name="Garg J."/>
            <person name="Pearlman R.E."/>
            <person name="Karrer K.M."/>
            <person name="Sun L."/>
            <person name="Manning G."/>
            <person name="Elde N.C."/>
            <person name="Turkewitz A.P."/>
            <person name="Asai D.J."/>
            <person name="Wilkes D.E."/>
            <person name="Wang Y."/>
            <person name="Cai H."/>
            <person name="Collins K."/>
            <person name="Stewart B.A."/>
            <person name="Lee S.R."/>
            <person name="Wilamowska K."/>
            <person name="Weinberg Z."/>
            <person name="Ruzzo W.L."/>
            <person name="Wloga D."/>
            <person name="Gaertig J."/>
            <person name="Frankel J."/>
            <person name="Tsao C.-C."/>
            <person name="Gorovsky M.A."/>
            <person name="Keeling P.J."/>
            <person name="Waller R.F."/>
            <person name="Patron N.J."/>
            <person name="Cherry J.M."/>
            <person name="Stover N.A."/>
            <person name="Krieger C.J."/>
            <person name="del Toro C."/>
            <person name="Ryder H.F."/>
            <person name="Williamson S.C."/>
            <person name="Barbeau R.A."/>
            <person name="Hamilton E.P."/>
            <person name="Orias E."/>
        </authorList>
    </citation>
    <scope>NUCLEOTIDE SEQUENCE [LARGE SCALE GENOMIC DNA]</scope>
    <source>
        <strain evidence="2">SB210</strain>
    </source>
</reference>
<dbReference type="GeneID" id="24439906"/>
<proteinExistence type="predicted"/>